<dbReference type="EMBL" id="VSSQ01004379">
    <property type="protein sequence ID" value="MPM24951.1"/>
    <property type="molecule type" value="Genomic_DNA"/>
</dbReference>
<protein>
    <submittedName>
        <fullName evidence="2">Uncharacterized protein</fullName>
    </submittedName>
</protein>
<proteinExistence type="predicted"/>
<evidence type="ECO:0000313" key="2">
    <source>
        <dbReference type="EMBL" id="MPM24951.1"/>
    </source>
</evidence>
<reference evidence="2" key="1">
    <citation type="submission" date="2019-08" db="EMBL/GenBank/DDBJ databases">
        <authorList>
            <person name="Kucharzyk K."/>
            <person name="Murdoch R.W."/>
            <person name="Higgins S."/>
            <person name="Loffler F."/>
        </authorList>
    </citation>
    <scope>NUCLEOTIDE SEQUENCE</scope>
</reference>
<comment type="caution">
    <text evidence="2">The sequence shown here is derived from an EMBL/GenBank/DDBJ whole genome shotgun (WGS) entry which is preliminary data.</text>
</comment>
<sequence length="83" mass="8922">MRVVRRLLPGIRPQLLRRGTDDDLSRGSVQNQHVATGNRAHGAFHAEYGGNAVAARNNGGVRGNASGLRNDSGDHGAVQRRRV</sequence>
<gene>
    <name evidence="2" type="ORF">SDC9_71440</name>
</gene>
<evidence type="ECO:0000256" key="1">
    <source>
        <dbReference type="SAM" id="MobiDB-lite"/>
    </source>
</evidence>
<dbReference type="AlphaFoldDB" id="A0A644YAL9"/>
<feature type="region of interest" description="Disordered" evidence="1">
    <location>
        <begin position="59"/>
        <end position="83"/>
    </location>
</feature>
<accession>A0A644YAL9</accession>
<name>A0A644YAL9_9ZZZZ</name>
<organism evidence="2">
    <name type="scientific">bioreactor metagenome</name>
    <dbReference type="NCBI Taxonomy" id="1076179"/>
    <lineage>
        <taxon>unclassified sequences</taxon>
        <taxon>metagenomes</taxon>
        <taxon>ecological metagenomes</taxon>
    </lineage>
</organism>